<proteinExistence type="predicted"/>
<name>A0A6P7GMW7_DIAVI</name>
<protein>
    <submittedName>
        <fullName evidence="1">Uncharacterized protein LOC114344343</fullName>
    </submittedName>
</protein>
<reference evidence="1" key="1">
    <citation type="submission" date="2025-08" db="UniProtKB">
        <authorList>
            <consortium name="RefSeq"/>
        </authorList>
    </citation>
    <scope>IDENTIFICATION</scope>
    <source>
        <tissue evidence="1">Whole insect</tissue>
    </source>
</reference>
<sequence>MNVEDLIVENMMSVVREAEILVEDGRERHFYDRFRLDSCEDGSLLTPNSHHLICSDHFVGGEKSDTEMSSSYVPSLFCSQTLKARDVHNIDSEDGSLLTPNSHHLICSDHFVGGEKSDAEMSPSYVPSLFGSQTLKARYVHNIDRHSRFMKRRIQSMNGEMMKSSTGEILGPTKDCEISSSSSNEISVQTEEYTTDNLCEIESFNNSVVNSSADKSCQVFIWEDDDGSPKPWKESFVCIKYVHKDSVDVEIQTDISGDIDLVTARKHKKLKNKMCGTDHKTYADVAVGLIKK</sequence>
<organism evidence="1">
    <name type="scientific">Diabrotica virgifera virgifera</name>
    <name type="common">western corn rootworm</name>
    <dbReference type="NCBI Taxonomy" id="50390"/>
    <lineage>
        <taxon>Eukaryota</taxon>
        <taxon>Metazoa</taxon>
        <taxon>Ecdysozoa</taxon>
        <taxon>Arthropoda</taxon>
        <taxon>Hexapoda</taxon>
        <taxon>Insecta</taxon>
        <taxon>Pterygota</taxon>
        <taxon>Neoptera</taxon>
        <taxon>Endopterygota</taxon>
        <taxon>Coleoptera</taxon>
        <taxon>Polyphaga</taxon>
        <taxon>Cucujiformia</taxon>
        <taxon>Chrysomeloidea</taxon>
        <taxon>Chrysomelidae</taxon>
        <taxon>Galerucinae</taxon>
        <taxon>Diabroticina</taxon>
        <taxon>Diabroticites</taxon>
        <taxon>Diabrotica</taxon>
    </lineage>
</organism>
<dbReference type="AlphaFoldDB" id="A0A6P7GMW7"/>
<dbReference type="InParanoid" id="A0A6P7GMW7"/>
<evidence type="ECO:0000313" key="1">
    <source>
        <dbReference type="RefSeq" id="XP_028150984.1"/>
    </source>
</evidence>
<accession>A0A6P7GMW7</accession>
<gene>
    <name evidence="1" type="primary">LOC114344343</name>
</gene>
<dbReference type="RefSeq" id="XP_028150984.1">
    <property type="nucleotide sequence ID" value="XM_028295183.1"/>
</dbReference>